<evidence type="ECO:0000313" key="2">
    <source>
        <dbReference type="Proteomes" id="UP000199017"/>
    </source>
</evidence>
<evidence type="ECO:0000313" key="1">
    <source>
        <dbReference type="EMBL" id="SDH53267.1"/>
    </source>
</evidence>
<dbReference type="EMBL" id="FNDU01000001">
    <property type="protein sequence ID" value="SDH53267.1"/>
    <property type="molecule type" value="Genomic_DNA"/>
</dbReference>
<dbReference type="Proteomes" id="UP000199017">
    <property type="component" value="Unassembled WGS sequence"/>
</dbReference>
<protein>
    <submittedName>
        <fullName evidence="1">Uncharacterized protein</fullName>
    </submittedName>
</protein>
<gene>
    <name evidence="1" type="ORF">SAMN05216352_101570</name>
</gene>
<reference evidence="1 2" key="1">
    <citation type="submission" date="2016-10" db="EMBL/GenBank/DDBJ databases">
        <authorList>
            <person name="de Groot N.N."/>
        </authorList>
    </citation>
    <scope>NUCLEOTIDE SEQUENCE [LARGE SCALE GENOMIC DNA]</scope>
    <source>
        <strain evidence="2">P4B,CCM 7963,CECT 7998,DSM 25260,IBRC-M 10614,KCTC 13821</strain>
    </source>
</reference>
<dbReference type="OrthoDB" id="9981614at2"/>
<sequence length="75" mass="8653">MHISTQTQKEKVMLEGFLRSLEQDNTKAEYEPIVQMLKEAVQEENTPSTEASLSEACNVKNAWENSDCWYEDVPE</sequence>
<proteinExistence type="predicted"/>
<name>A0A1G8D686_9BACI</name>
<organism evidence="1 2">
    <name type="scientific">Alteribacillus bidgolensis</name>
    <dbReference type="NCBI Taxonomy" id="930129"/>
    <lineage>
        <taxon>Bacteria</taxon>
        <taxon>Bacillati</taxon>
        <taxon>Bacillota</taxon>
        <taxon>Bacilli</taxon>
        <taxon>Bacillales</taxon>
        <taxon>Bacillaceae</taxon>
        <taxon>Alteribacillus</taxon>
    </lineage>
</organism>
<dbReference type="AlphaFoldDB" id="A0A1G8D686"/>
<dbReference type="RefSeq" id="WP_091580557.1">
    <property type="nucleotide sequence ID" value="NZ_FNDU01000001.1"/>
</dbReference>
<keyword evidence="2" id="KW-1185">Reference proteome</keyword>
<accession>A0A1G8D686</accession>